<dbReference type="EMBL" id="JAPQES010000005">
    <property type="protein sequence ID" value="MCY6371799.1"/>
    <property type="molecule type" value="Genomic_DNA"/>
</dbReference>
<feature type="domain" description="C4-type zinc ribbon" evidence="2">
    <location>
        <begin position="201"/>
        <end position="233"/>
    </location>
</feature>
<comment type="caution">
    <text evidence="3">The sequence shown here is derived from an EMBL/GenBank/DDBJ whole genome shotgun (WGS) entry which is preliminary data.</text>
</comment>
<protein>
    <submittedName>
        <fullName evidence="3">C4-type zinc ribbon domain-containing protein</fullName>
    </submittedName>
</protein>
<dbReference type="InterPro" id="IPR003743">
    <property type="entry name" value="Zf-RING_7"/>
</dbReference>
<proteinExistence type="predicted"/>
<evidence type="ECO:0000313" key="4">
    <source>
        <dbReference type="Proteomes" id="UP001079657"/>
    </source>
</evidence>
<keyword evidence="4" id="KW-1185">Reference proteome</keyword>
<sequence>MKHNLQKLIQLEENYNKISEGNKIIKDGTHMYLLNKMKREFNTLKIKYLEKKEQIEEIRNECVKINNKINIEKKELENIEEKLYNKCGSNVKLIEKYEIEVKKHKLVVKEMEDSWMELLEKEEALKAEKEKIRQQLSSIKNSFDNYKEGVTNKLREAKIKVGEGEKAIDILKNEIPKEILLEYNSIKKCKDKVIVPVKNGVCSGCKIRLSSMTISKLNKSKEVVYCDNCERIVYLPQK</sequence>
<gene>
    <name evidence="3" type="ORF">OXH55_14225</name>
</gene>
<feature type="coiled-coil region" evidence="1">
    <location>
        <begin position="34"/>
        <end position="174"/>
    </location>
</feature>
<dbReference type="Proteomes" id="UP001079657">
    <property type="component" value="Unassembled WGS sequence"/>
</dbReference>
<organism evidence="3 4">
    <name type="scientific">Clostridium ganghwense</name>
    <dbReference type="NCBI Taxonomy" id="312089"/>
    <lineage>
        <taxon>Bacteria</taxon>
        <taxon>Bacillati</taxon>
        <taxon>Bacillota</taxon>
        <taxon>Clostridia</taxon>
        <taxon>Eubacteriales</taxon>
        <taxon>Clostridiaceae</taxon>
        <taxon>Clostridium</taxon>
    </lineage>
</organism>
<accession>A0ABT4CRY1</accession>
<evidence type="ECO:0000259" key="2">
    <source>
        <dbReference type="Pfam" id="PF02591"/>
    </source>
</evidence>
<reference evidence="3" key="1">
    <citation type="submission" date="2022-12" db="EMBL/GenBank/DDBJ databases">
        <authorList>
            <person name="Wang J."/>
        </authorList>
    </citation>
    <scope>NUCLEOTIDE SEQUENCE</scope>
    <source>
        <strain evidence="3">HY-42-06</strain>
    </source>
</reference>
<name>A0ABT4CRY1_9CLOT</name>
<dbReference type="Pfam" id="PF02591">
    <property type="entry name" value="Zn_ribbon_9"/>
    <property type="match status" value="1"/>
</dbReference>
<keyword evidence="1" id="KW-0175">Coiled coil</keyword>
<dbReference type="Gene3D" id="1.10.287.1490">
    <property type="match status" value="1"/>
</dbReference>
<evidence type="ECO:0000256" key="1">
    <source>
        <dbReference type="SAM" id="Coils"/>
    </source>
</evidence>
<dbReference type="RefSeq" id="WP_268050695.1">
    <property type="nucleotide sequence ID" value="NZ_JAPQES010000005.1"/>
</dbReference>
<evidence type="ECO:0000313" key="3">
    <source>
        <dbReference type="EMBL" id="MCY6371799.1"/>
    </source>
</evidence>